<proteinExistence type="predicted"/>
<feature type="region of interest" description="Disordered" evidence="1">
    <location>
        <begin position="1"/>
        <end position="53"/>
    </location>
</feature>
<evidence type="ECO:0000313" key="2">
    <source>
        <dbReference type="EMBL" id="KAF5361999.1"/>
    </source>
</evidence>
<feature type="compositionally biased region" description="Polar residues" evidence="1">
    <location>
        <begin position="16"/>
        <end position="32"/>
    </location>
</feature>
<keyword evidence="3" id="KW-1185">Reference proteome</keyword>
<evidence type="ECO:0000313" key="3">
    <source>
        <dbReference type="Proteomes" id="UP000559027"/>
    </source>
</evidence>
<name>A0A8H5GBL1_9AGAR</name>
<dbReference type="EMBL" id="JAACJO010000002">
    <property type="protein sequence ID" value="KAF5361999.1"/>
    <property type="molecule type" value="Genomic_DNA"/>
</dbReference>
<comment type="caution">
    <text evidence="2">The sequence shown here is derived from an EMBL/GenBank/DDBJ whole genome shotgun (WGS) entry which is preliminary data.</text>
</comment>
<reference evidence="2 3" key="1">
    <citation type="journal article" date="2020" name="ISME J.">
        <title>Uncovering the hidden diversity of litter-decomposition mechanisms in mushroom-forming fungi.</title>
        <authorList>
            <person name="Floudas D."/>
            <person name="Bentzer J."/>
            <person name="Ahren D."/>
            <person name="Johansson T."/>
            <person name="Persson P."/>
            <person name="Tunlid A."/>
        </authorList>
    </citation>
    <scope>NUCLEOTIDE SEQUENCE [LARGE SCALE GENOMIC DNA]</scope>
    <source>
        <strain evidence="2 3">CBS 146.42</strain>
    </source>
</reference>
<accession>A0A8H5GBL1</accession>
<sequence>MAIRDSPRQPPAIPPTRNNMTSLVPPQISNLPLTGKPQYITSPIQHSDPLRPSYQLPDSRLTLRDSMSAPNKSTFISHHLHPNDDVDAAMEASASSLANRCAKIFLGALRASPVVPDKFSASSSPTPSSTPMP</sequence>
<organism evidence="2 3">
    <name type="scientific">Leucocoprinus leucothites</name>
    <dbReference type="NCBI Taxonomy" id="201217"/>
    <lineage>
        <taxon>Eukaryota</taxon>
        <taxon>Fungi</taxon>
        <taxon>Dikarya</taxon>
        <taxon>Basidiomycota</taxon>
        <taxon>Agaricomycotina</taxon>
        <taxon>Agaricomycetes</taxon>
        <taxon>Agaricomycetidae</taxon>
        <taxon>Agaricales</taxon>
        <taxon>Agaricineae</taxon>
        <taxon>Agaricaceae</taxon>
        <taxon>Leucocoprinus</taxon>
    </lineage>
</organism>
<evidence type="ECO:0000256" key="1">
    <source>
        <dbReference type="SAM" id="MobiDB-lite"/>
    </source>
</evidence>
<dbReference type="Proteomes" id="UP000559027">
    <property type="component" value="Unassembled WGS sequence"/>
</dbReference>
<dbReference type="AlphaFoldDB" id="A0A8H5GBL1"/>
<protein>
    <submittedName>
        <fullName evidence="2">Uncharacterized protein</fullName>
    </submittedName>
</protein>
<gene>
    <name evidence="2" type="ORF">D9756_002769</name>
</gene>